<sequence>MKQRRYAVDDMDFDEYKATGGTMTRAEFFNAKLSGTFSDSIGKRLADHLGAVPHGNSLSDRIRQDLNSRKA</sequence>
<dbReference type="EMBL" id="JBHSNL010000001">
    <property type="protein sequence ID" value="MFC5543884.1"/>
    <property type="molecule type" value="Genomic_DNA"/>
</dbReference>
<evidence type="ECO:0000313" key="2">
    <source>
        <dbReference type="EMBL" id="MFC5543884.1"/>
    </source>
</evidence>
<keyword evidence="3" id="KW-1185">Reference proteome</keyword>
<reference evidence="3" key="1">
    <citation type="journal article" date="2019" name="Int. J. Syst. Evol. Microbiol.">
        <title>The Global Catalogue of Microorganisms (GCM) 10K type strain sequencing project: providing services to taxonomists for standard genome sequencing and annotation.</title>
        <authorList>
            <consortium name="The Broad Institute Genomics Platform"/>
            <consortium name="The Broad Institute Genome Sequencing Center for Infectious Disease"/>
            <person name="Wu L."/>
            <person name="Ma J."/>
        </authorList>
    </citation>
    <scope>NUCLEOTIDE SEQUENCE [LARGE SCALE GENOMIC DNA]</scope>
    <source>
        <strain evidence="3">CGMCC 4.1799</strain>
    </source>
</reference>
<protein>
    <submittedName>
        <fullName evidence="2">Uncharacterized protein</fullName>
    </submittedName>
</protein>
<evidence type="ECO:0000256" key="1">
    <source>
        <dbReference type="SAM" id="MobiDB-lite"/>
    </source>
</evidence>
<proteinExistence type="predicted"/>
<feature type="compositionally biased region" description="Basic and acidic residues" evidence="1">
    <location>
        <begin position="60"/>
        <end position="71"/>
    </location>
</feature>
<evidence type="ECO:0000313" key="3">
    <source>
        <dbReference type="Proteomes" id="UP001596055"/>
    </source>
</evidence>
<comment type="caution">
    <text evidence="2">The sequence shown here is derived from an EMBL/GenBank/DDBJ whole genome shotgun (WGS) entry which is preliminary data.</text>
</comment>
<dbReference type="RefSeq" id="WP_248157979.1">
    <property type="nucleotide sequence ID" value="NZ_JAKZAJ010000003.1"/>
</dbReference>
<gene>
    <name evidence="2" type="ORF">ACFPQA_02355</name>
</gene>
<accession>A0ABW0RGJ4</accession>
<organism evidence="2 3">
    <name type="scientific">Marinobacter koreensis</name>
    <dbReference type="NCBI Taxonomy" id="335974"/>
    <lineage>
        <taxon>Bacteria</taxon>
        <taxon>Pseudomonadati</taxon>
        <taxon>Pseudomonadota</taxon>
        <taxon>Gammaproteobacteria</taxon>
        <taxon>Pseudomonadales</taxon>
        <taxon>Marinobacteraceae</taxon>
        <taxon>Marinobacter</taxon>
    </lineage>
</organism>
<dbReference type="Proteomes" id="UP001596055">
    <property type="component" value="Unassembled WGS sequence"/>
</dbReference>
<name>A0ABW0RGJ4_9GAMM</name>
<feature type="region of interest" description="Disordered" evidence="1">
    <location>
        <begin position="49"/>
        <end position="71"/>
    </location>
</feature>